<dbReference type="SUPFAM" id="SSF55811">
    <property type="entry name" value="Nudix"/>
    <property type="match status" value="1"/>
</dbReference>
<dbReference type="RefSeq" id="WP_183319558.1">
    <property type="nucleotide sequence ID" value="NZ_JACHVQ010000001.1"/>
</dbReference>
<dbReference type="PROSITE" id="PS51462">
    <property type="entry name" value="NUDIX"/>
    <property type="match status" value="1"/>
</dbReference>
<gene>
    <name evidence="4" type="ORF">FHU39_001251</name>
</gene>
<name>A0A839N1M1_9MICO</name>
<evidence type="ECO:0000256" key="2">
    <source>
        <dbReference type="SAM" id="MobiDB-lite"/>
    </source>
</evidence>
<sequence length="153" mass="16573">MAEGDHIRVKSMIILPSADATAHAVARLRPTAENPHGYDRLIGGHIEPGETARDALDREVFEELGAPLADAELLDVLENIFRINGRLGHEVVFVYGGQLPDPGIIPPGGKVFADDGDPMPVWWRPVDDAAESHPLYPPGASELAKSVTDRLKK</sequence>
<dbReference type="Pfam" id="PF00293">
    <property type="entry name" value="NUDIX"/>
    <property type="match status" value="1"/>
</dbReference>
<dbReference type="InterPro" id="IPR015797">
    <property type="entry name" value="NUDIX_hydrolase-like_dom_sf"/>
</dbReference>
<evidence type="ECO:0000313" key="5">
    <source>
        <dbReference type="Proteomes" id="UP000559182"/>
    </source>
</evidence>
<dbReference type="InterPro" id="IPR000086">
    <property type="entry name" value="NUDIX_hydrolase_dom"/>
</dbReference>
<dbReference type="GO" id="GO:0016787">
    <property type="term" value="F:hydrolase activity"/>
    <property type="evidence" value="ECO:0007669"/>
    <property type="project" value="UniProtKB-KW"/>
</dbReference>
<keyword evidence="1" id="KW-0378">Hydrolase</keyword>
<keyword evidence="5" id="KW-1185">Reference proteome</keyword>
<dbReference type="CDD" id="cd04688">
    <property type="entry name" value="NUDIX_Hydrolase"/>
    <property type="match status" value="1"/>
</dbReference>
<organism evidence="4 5">
    <name type="scientific">Flexivirga oryzae</name>
    <dbReference type="NCBI Taxonomy" id="1794944"/>
    <lineage>
        <taxon>Bacteria</taxon>
        <taxon>Bacillati</taxon>
        <taxon>Actinomycetota</taxon>
        <taxon>Actinomycetes</taxon>
        <taxon>Micrococcales</taxon>
        <taxon>Dermacoccaceae</taxon>
        <taxon>Flexivirga</taxon>
    </lineage>
</organism>
<comment type="caution">
    <text evidence="4">The sequence shown here is derived from an EMBL/GenBank/DDBJ whole genome shotgun (WGS) entry which is preliminary data.</text>
</comment>
<dbReference type="InterPro" id="IPR020084">
    <property type="entry name" value="NUDIX_hydrolase_CS"/>
</dbReference>
<reference evidence="4 5" key="1">
    <citation type="submission" date="2020-08" db="EMBL/GenBank/DDBJ databases">
        <title>Sequencing the genomes of 1000 actinobacteria strains.</title>
        <authorList>
            <person name="Klenk H.-P."/>
        </authorList>
    </citation>
    <scope>NUCLEOTIDE SEQUENCE [LARGE SCALE GENOMIC DNA]</scope>
    <source>
        <strain evidence="4 5">DSM 105369</strain>
    </source>
</reference>
<accession>A0A839N1M1</accession>
<dbReference type="PROSITE" id="PS00893">
    <property type="entry name" value="NUDIX_BOX"/>
    <property type="match status" value="1"/>
</dbReference>
<feature type="region of interest" description="Disordered" evidence="2">
    <location>
        <begin position="133"/>
        <end position="153"/>
    </location>
</feature>
<protein>
    <submittedName>
        <fullName evidence="4">ADP-ribose pyrophosphatase YjhB (NUDIX family)</fullName>
    </submittedName>
</protein>
<dbReference type="Proteomes" id="UP000559182">
    <property type="component" value="Unassembled WGS sequence"/>
</dbReference>
<dbReference type="EMBL" id="JACHVQ010000001">
    <property type="protein sequence ID" value="MBB2891267.1"/>
    <property type="molecule type" value="Genomic_DNA"/>
</dbReference>
<evidence type="ECO:0000259" key="3">
    <source>
        <dbReference type="PROSITE" id="PS51462"/>
    </source>
</evidence>
<proteinExistence type="predicted"/>
<evidence type="ECO:0000256" key="1">
    <source>
        <dbReference type="ARBA" id="ARBA00022801"/>
    </source>
</evidence>
<dbReference type="Gene3D" id="3.90.79.10">
    <property type="entry name" value="Nucleoside Triphosphate Pyrophosphohydrolase"/>
    <property type="match status" value="1"/>
</dbReference>
<evidence type="ECO:0000313" key="4">
    <source>
        <dbReference type="EMBL" id="MBB2891267.1"/>
    </source>
</evidence>
<dbReference type="AlphaFoldDB" id="A0A839N1M1"/>
<feature type="domain" description="Nudix hydrolase" evidence="3">
    <location>
        <begin position="4"/>
        <end position="149"/>
    </location>
</feature>